<keyword evidence="7" id="KW-0479">Metal-binding</keyword>
<sequence length="366" mass="41055">MPSILNKYAQLLVNYCVSLQEGERVLVQSTTLAEPLVREVYREILRAGGLPHINMEFRDQNTIRLNESNPSQLSYVDPTYAAAMQEFDAYIYIRAPFYSRATQDVNAANAKLSTAARAPYRKRYSERTATLDLKRTLCEYPTVAHAQNAGISPEAYAEFIYNACHLFDDNPQACWEEVSRNQQAAVDLLNGRTKVRYLGEGIDISFSTEGRTWINSDGKTNMPSGEVYTAPVDDSVNGTIHFAYPSMFMGEEVEGITLWVKDGWVEKWEAKKGKALLDKIFAIDKGARRFGEAAIGTNMRIQTPVKNILFDEKIGGTVHMAVGQAYIQNGGTNKSSIHWDMIADMKNGGKIYADNELIYESGQFTF</sequence>
<name>A0A6S6U3M9_9BACT</name>
<comment type="cofactor">
    <cofactor evidence="3">
        <name>Zn(2+)</name>
        <dbReference type="ChEBI" id="CHEBI:29105"/>
    </cofactor>
</comment>
<evidence type="ECO:0000256" key="6">
    <source>
        <dbReference type="ARBA" id="ARBA00022670"/>
    </source>
</evidence>
<evidence type="ECO:0000256" key="1">
    <source>
        <dbReference type="ARBA" id="ARBA00001941"/>
    </source>
</evidence>
<dbReference type="GO" id="GO:0008237">
    <property type="term" value="F:metallopeptidase activity"/>
    <property type="evidence" value="ECO:0007669"/>
    <property type="project" value="UniProtKB-KW"/>
</dbReference>
<dbReference type="PANTHER" id="PTHR34448">
    <property type="entry name" value="AMINOPEPTIDASE"/>
    <property type="match status" value="1"/>
</dbReference>
<dbReference type="Gene3D" id="3.40.1830.10">
    <property type="entry name" value="Thermophilic metalloprotease (M29)"/>
    <property type="match status" value="1"/>
</dbReference>
<evidence type="ECO:0000256" key="8">
    <source>
        <dbReference type="ARBA" id="ARBA00022801"/>
    </source>
</evidence>
<comment type="similarity">
    <text evidence="4">Belongs to the peptidase M29 family.</text>
</comment>
<evidence type="ECO:0000313" key="10">
    <source>
        <dbReference type="EMBL" id="CAA6822096.1"/>
    </source>
</evidence>
<evidence type="ECO:0000256" key="9">
    <source>
        <dbReference type="ARBA" id="ARBA00023049"/>
    </source>
</evidence>
<evidence type="ECO:0000256" key="3">
    <source>
        <dbReference type="ARBA" id="ARBA00001947"/>
    </source>
</evidence>
<evidence type="ECO:0000256" key="2">
    <source>
        <dbReference type="ARBA" id="ARBA00001946"/>
    </source>
</evidence>
<dbReference type="GO" id="GO:0046872">
    <property type="term" value="F:metal ion binding"/>
    <property type="evidence" value="ECO:0007669"/>
    <property type="project" value="UniProtKB-KW"/>
</dbReference>
<dbReference type="GO" id="GO:0006508">
    <property type="term" value="P:proteolysis"/>
    <property type="evidence" value="ECO:0007669"/>
    <property type="project" value="UniProtKB-KW"/>
</dbReference>
<evidence type="ECO:0000256" key="5">
    <source>
        <dbReference type="ARBA" id="ARBA00022438"/>
    </source>
</evidence>
<dbReference type="EMBL" id="CACVAQ010000309">
    <property type="protein sequence ID" value="CAA6822096.1"/>
    <property type="molecule type" value="Genomic_DNA"/>
</dbReference>
<keyword evidence="9" id="KW-0482">Metalloprotease</keyword>
<evidence type="ECO:0000256" key="7">
    <source>
        <dbReference type="ARBA" id="ARBA00022723"/>
    </source>
</evidence>
<dbReference type="GO" id="GO:0004177">
    <property type="term" value="F:aminopeptidase activity"/>
    <property type="evidence" value="ECO:0007669"/>
    <property type="project" value="UniProtKB-KW"/>
</dbReference>
<keyword evidence="8" id="KW-0378">Hydrolase</keyword>
<dbReference type="SUPFAM" id="SSF144052">
    <property type="entry name" value="Thermophilic metalloprotease-like"/>
    <property type="match status" value="1"/>
</dbReference>
<dbReference type="AlphaFoldDB" id="A0A6S6U3M9"/>
<dbReference type="PRINTS" id="PR00919">
    <property type="entry name" value="THERMOPTASE"/>
</dbReference>
<dbReference type="InterPro" id="IPR035097">
    <property type="entry name" value="M29_N-terminal"/>
</dbReference>
<comment type="cofactor">
    <cofactor evidence="1">
        <name>Co(2+)</name>
        <dbReference type="ChEBI" id="CHEBI:48828"/>
    </cofactor>
</comment>
<reference evidence="10" key="1">
    <citation type="submission" date="2020-01" db="EMBL/GenBank/DDBJ databases">
        <authorList>
            <person name="Meier V. D."/>
            <person name="Meier V D."/>
        </authorList>
    </citation>
    <scope>NUCLEOTIDE SEQUENCE</scope>
    <source>
        <strain evidence="10">HLG_WM_MAG_10</strain>
    </source>
</reference>
<dbReference type="InterPro" id="IPR052170">
    <property type="entry name" value="M29_Exopeptidase"/>
</dbReference>
<keyword evidence="5 10" id="KW-0031">Aminopeptidase</keyword>
<dbReference type="InterPro" id="IPR000787">
    <property type="entry name" value="Peptidase_M29"/>
</dbReference>
<organism evidence="10">
    <name type="scientific">uncultured Aureispira sp</name>
    <dbReference type="NCBI Taxonomy" id="1331704"/>
    <lineage>
        <taxon>Bacteria</taxon>
        <taxon>Pseudomonadati</taxon>
        <taxon>Bacteroidota</taxon>
        <taxon>Saprospiria</taxon>
        <taxon>Saprospirales</taxon>
        <taxon>Saprospiraceae</taxon>
        <taxon>Aureispira</taxon>
        <taxon>environmental samples</taxon>
    </lineage>
</organism>
<comment type="cofactor">
    <cofactor evidence="2">
        <name>Mg(2+)</name>
        <dbReference type="ChEBI" id="CHEBI:18420"/>
    </cofactor>
</comment>
<accession>A0A6S6U3M9</accession>
<keyword evidence="6" id="KW-0645">Protease</keyword>
<dbReference type="PANTHER" id="PTHR34448:SF1">
    <property type="entry name" value="BLL6088 PROTEIN"/>
    <property type="match status" value="1"/>
</dbReference>
<proteinExistence type="inferred from homology"/>
<evidence type="ECO:0000256" key="4">
    <source>
        <dbReference type="ARBA" id="ARBA00008236"/>
    </source>
</evidence>
<gene>
    <name evidence="10" type="ORF">HELGO_WM46035</name>
</gene>
<dbReference type="Pfam" id="PF02073">
    <property type="entry name" value="Peptidase_M29"/>
    <property type="match status" value="1"/>
</dbReference>
<protein>
    <submittedName>
        <fullName evidence="10">Aminopeptidase</fullName>
    </submittedName>
</protein>